<feature type="region of interest" description="Disordered" evidence="1">
    <location>
        <begin position="70"/>
        <end position="92"/>
    </location>
</feature>
<dbReference type="AlphaFoldDB" id="A0A8H4Z5A1"/>
<evidence type="ECO:0000313" key="2">
    <source>
        <dbReference type="EMBL" id="KAF5239881.1"/>
    </source>
</evidence>
<feature type="region of interest" description="Disordered" evidence="1">
    <location>
        <begin position="1"/>
        <end position="28"/>
    </location>
</feature>
<evidence type="ECO:0000313" key="3">
    <source>
        <dbReference type="Proteomes" id="UP000573603"/>
    </source>
</evidence>
<dbReference type="Proteomes" id="UP000573603">
    <property type="component" value="Unassembled WGS sequence"/>
</dbReference>
<comment type="caution">
    <text evidence="2">The sequence shown here is derived from an EMBL/GenBank/DDBJ whole genome shotgun (WGS) entry which is preliminary data.</text>
</comment>
<name>A0A8H4Z5A1_9HYPO</name>
<dbReference type="EMBL" id="JABEVY010000260">
    <property type="protein sequence ID" value="KAF5239881.1"/>
    <property type="molecule type" value="Genomic_DNA"/>
</dbReference>
<sequence>MNPENDPCDYGHHTTSPRHQPYDSDPEEVDIGFGPRAPGRNGYFPSGLIEREQPVEQNLGPRIVRTTLIHGIPGGGTRSITSHATRTDFPAGQTETLQDLSRNLLRNVGMPPPTNEIRDGTEGAGDAPAGPAQSLAVISNLLNLPNGTRGGAVYFLEVLNGIIRNRRDANAHSNAAPPATKEALKSLKRMPVDKDMLGSEATTGATATSLKGKIWGPSLISPAYWEYAVLPCSIYPSGELLVPLITPNHVKYDIREFQVRARAARIGLCEIF</sequence>
<keyword evidence="3" id="KW-1185">Reference proteome</keyword>
<organism evidence="2 3">
    <name type="scientific">Fusarium anthophilum</name>
    <dbReference type="NCBI Taxonomy" id="48485"/>
    <lineage>
        <taxon>Eukaryota</taxon>
        <taxon>Fungi</taxon>
        <taxon>Dikarya</taxon>
        <taxon>Ascomycota</taxon>
        <taxon>Pezizomycotina</taxon>
        <taxon>Sordariomycetes</taxon>
        <taxon>Hypocreomycetidae</taxon>
        <taxon>Hypocreales</taxon>
        <taxon>Nectriaceae</taxon>
        <taxon>Fusarium</taxon>
        <taxon>Fusarium fujikuroi species complex</taxon>
    </lineage>
</organism>
<reference evidence="2 3" key="1">
    <citation type="journal article" date="2020" name="BMC Genomics">
        <title>Correction to: Identification and distribution of gene clusters required for synthesis of sphingolipid metabolism inhibitors in diverse species of the filamentous fungus Fusarium.</title>
        <authorList>
            <person name="Kim H.S."/>
            <person name="Lohmar J.M."/>
            <person name="Busman M."/>
            <person name="Brown D.W."/>
            <person name="Naumann T.A."/>
            <person name="Divon H.H."/>
            <person name="Lysoe E."/>
            <person name="Uhlig S."/>
            <person name="Proctor R.H."/>
        </authorList>
    </citation>
    <scope>NUCLEOTIDE SEQUENCE [LARGE SCALE GENOMIC DNA]</scope>
    <source>
        <strain evidence="2 3">NRRL 25214</strain>
    </source>
</reference>
<evidence type="ECO:0000256" key="1">
    <source>
        <dbReference type="SAM" id="MobiDB-lite"/>
    </source>
</evidence>
<gene>
    <name evidence="2" type="ORF">FANTH_9774</name>
</gene>
<accession>A0A8H4Z5A1</accession>
<protein>
    <submittedName>
        <fullName evidence="2">Uncharacterized protein</fullName>
    </submittedName>
</protein>
<proteinExistence type="predicted"/>